<dbReference type="PRINTS" id="PR00120">
    <property type="entry name" value="HATPASE"/>
</dbReference>
<dbReference type="InterPro" id="IPR023214">
    <property type="entry name" value="HAD_sf"/>
</dbReference>
<feature type="transmembrane region" description="Helical" evidence="13">
    <location>
        <begin position="385"/>
        <end position="408"/>
    </location>
</feature>
<evidence type="ECO:0000256" key="10">
    <source>
        <dbReference type="ARBA" id="ARBA00022989"/>
    </source>
</evidence>
<keyword evidence="4" id="KW-0597">Phosphoprotein</keyword>
<comment type="subcellular location">
    <subcellularLocation>
        <location evidence="1">Cell membrane</location>
        <topology evidence="1">Multi-pass membrane protein</topology>
    </subcellularLocation>
</comment>
<dbReference type="SUPFAM" id="SSF56784">
    <property type="entry name" value="HAD-like"/>
    <property type="match status" value="1"/>
</dbReference>
<feature type="region of interest" description="Disordered" evidence="12">
    <location>
        <begin position="109"/>
        <end position="141"/>
    </location>
</feature>
<dbReference type="InterPro" id="IPR008250">
    <property type="entry name" value="ATPase_P-typ_transduc_dom_A_sf"/>
</dbReference>
<dbReference type="InterPro" id="IPR044492">
    <property type="entry name" value="P_typ_ATPase_HD_dom"/>
</dbReference>
<sequence>MSLLFDQMQRPSFFGTGATEVEPPEPVRIVHAAVEGRARLKVRGLYRSEPIRRKLQSALPRHDAIRYASANVLTGRVLIIFDPARDLEEIKAWLEQLLLDAGHEIIPENPVDDGRSLRSSGRPGSPLISSDSNSVLPRDRKNWHTLPGDTVVAALETSMEFGLSQASVERKLGHFGVNSLPETPPRSGLSIFLGQFKSLPVALLGVSAVLSAATGGLIDAAVILGVVLINAGTGYVAESQSERTINALGHVAEQNAMVIRDARLLEVPAKSLVPGDILVLTPGARVAADARVLESRNLMVDESMLTGESLPVSKRVSPLDKPDVSLADRLNMVYMGTVVTGGSGLSVVVSTGRYTEIGTIQSLVGETRPPETPMQRQLTILGNQMVLLSLSICGAMFLIGLVRGHAWLQMLKTSISLAVAAVPEGLPTVATTTLALGIRTMNRHKVLVRRLDAVETLGAVQVICLDKTGTLTLNRMSVLALYSGERRITVNSDVFYDAGVRIDPYQSDELLRLLHVAVLCNEVELNGEKGNYLLKGSATESALIHLALAAGVSIDALRRRYPREQVEYRTETRNYMSTTHSAQGDGKLVAVKGNPVEVLEMCGWWLKDGARLPLTQAERTVILMENDRMAAEALRVLGFAYVEPKQADQSSADELIWLGMTGMADPLRQGMKELIALFHQAGIDTVMITGDQSGTAYAIGKELGLSGGSELDILDSTRLDQLDSEVLAGLAQKVNIFSRVSPANKLQIVQALQRGGKVAAMTGDGINDGPALKTADIGVAMGGTGTEVARSVADVILEDDNLSTMIVAVSEGRTIYNNIRKSIHFLTATNLSEIMLMLGSVGTGLGTPLTTSHLLWINLVTDIFPGLALAVEPPEPDVLQQPPRDPGEPIVGAADFKRYGLESLTMAAGSMGSYGYAMARYGGGQKASTIAFMTLTMGQLLHAYSCRSDHIGIFNHETLRSNRYLDLAIGGTALLQWATVLVPGVRSLLGNTPIGPLDVAAIGAGSVLPFFLNEATKDAAFEEGKRRKEPLSLPPAPREYG</sequence>
<dbReference type="InterPro" id="IPR023299">
    <property type="entry name" value="ATPase_P-typ_cyto_dom_N"/>
</dbReference>
<dbReference type="SMART" id="SM00831">
    <property type="entry name" value="Cation_ATPase_N"/>
    <property type="match status" value="1"/>
</dbReference>
<evidence type="ECO:0000313" key="16">
    <source>
        <dbReference type="Proteomes" id="UP000183898"/>
    </source>
</evidence>
<dbReference type="InterPro" id="IPR018303">
    <property type="entry name" value="ATPase_P-typ_P_site"/>
</dbReference>
<keyword evidence="9" id="KW-1278">Translocase</keyword>
<dbReference type="GO" id="GO:0030007">
    <property type="term" value="P:intracellular potassium ion homeostasis"/>
    <property type="evidence" value="ECO:0007669"/>
    <property type="project" value="TreeGrafter"/>
</dbReference>
<organism evidence="15 16">
    <name type="scientific">Nitrosospira multiformis</name>
    <dbReference type="NCBI Taxonomy" id="1231"/>
    <lineage>
        <taxon>Bacteria</taxon>
        <taxon>Pseudomonadati</taxon>
        <taxon>Pseudomonadota</taxon>
        <taxon>Betaproteobacteria</taxon>
        <taxon>Nitrosomonadales</taxon>
        <taxon>Nitrosomonadaceae</taxon>
        <taxon>Nitrosospira</taxon>
    </lineage>
</organism>
<evidence type="ECO:0000256" key="6">
    <source>
        <dbReference type="ARBA" id="ARBA00022741"/>
    </source>
</evidence>
<evidence type="ECO:0000256" key="8">
    <source>
        <dbReference type="ARBA" id="ARBA00022842"/>
    </source>
</evidence>
<keyword evidence="5 13" id="KW-0812">Transmembrane</keyword>
<dbReference type="GO" id="GO:0005391">
    <property type="term" value="F:P-type sodium:potassium-exchanging transporter activity"/>
    <property type="evidence" value="ECO:0007669"/>
    <property type="project" value="TreeGrafter"/>
</dbReference>
<dbReference type="NCBIfam" id="TIGR01494">
    <property type="entry name" value="ATPase_P-type"/>
    <property type="match status" value="2"/>
</dbReference>
<dbReference type="SUPFAM" id="SSF81660">
    <property type="entry name" value="Metal cation-transporting ATPase, ATP-binding domain N"/>
    <property type="match status" value="1"/>
</dbReference>
<evidence type="ECO:0000256" key="1">
    <source>
        <dbReference type="ARBA" id="ARBA00004651"/>
    </source>
</evidence>
<evidence type="ECO:0000256" key="12">
    <source>
        <dbReference type="SAM" id="MobiDB-lite"/>
    </source>
</evidence>
<dbReference type="InterPro" id="IPR023298">
    <property type="entry name" value="ATPase_P-typ_TM_dom_sf"/>
</dbReference>
<dbReference type="PANTHER" id="PTHR43294:SF21">
    <property type="entry name" value="CATION TRANSPORTING ATPASE"/>
    <property type="match status" value="1"/>
</dbReference>
<dbReference type="InterPro" id="IPR006068">
    <property type="entry name" value="ATPase_P-typ_cation-transptr_C"/>
</dbReference>
<dbReference type="PROSITE" id="PS00154">
    <property type="entry name" value="ATPASE_E1_E2"/>
    <property type="match status" value="1"/>
</dbReference>
<dbReference type="AlphaFoldDB" id="A0A1H8PQE4"/>
<keyword evidence="7" id="KW-0067">ATP-binding</keyword>
<feature type="domain" description="Cation-transporting P-type ATPase N-terminal" evidence="14">
    <location>
        <begin position="142"/>
        <end position="216"/>
    </location>
</feature>
<keyword evidence="6" id="KW-0547">Nucleotide-binding</keyword>
<dbReference type="InterPro" id="IPR036412">
    <property type="entry name" value="HAD-like_sf"/>
</dbReference>
<feature type="region of interest" description="Disordered" evidence="12">
    <location>
        <begin position="1021"/>
        <end position="1041"/>
    </location>
</feature>
<keyword evidence="3" id="KW-1003">Cell membrane</keyword>
<dbReference type="Gene3D" id="3.40.1110.10">
    <property type="entry name" value="Calcium-transporting ATPase, cytoplasmic domain N"/>
    <property type="match status" value="1"/>
</dbReference>
<evidence type="ECO:0000259" key="14">
    <source>
        <dbReference type="SMART" id="SM00831"/>
    </source>
</evidence>
<accession>A0A1H8PQE4</accession>
<gene>
    <name evidence="15" type="ORF">SAMN05216404_12226</name>
</gene>
<protein>
    <submittedName>
        <fullName evidence="15">Ca2+-transporting ATPase</fullName>
    </submittedName>
</protein>
<dbReference type="SFLD" id="SFLDS00003">
    <property type="entry name" value="Haloacid_Dehalogenase"/>
    <property type="match status" value="1"/>
</dbReference>
<evidence type="ECO:0000313" key="15">
    <source>
        <dbReference type="EMBL" id="SEO44222.1"/>
    </source>
</evidence>
<evidence type="ECO:0000256" key="11">
    <source>
        <dbReference type="ARBA" id="ARBA00023136"/>
    </source>
</evidence>
<dbReference type="InterPro" id="IPR001757">
    <property type="entry name" value="P_typ_ATPase"/>
</dbReference>
<name>A0A1H8PQE4_9PROT</name>
<feature type="compositionally biased region" description="Low complexity" evidence="12">
    <location>
        <begin position="117"/>
        <end position="127"/>
    </location>
</feature>
<dbReference type="InterPro" id="IPR050510">
    <property type="entry name" value="Cation_transp_ATPase_P-type"/>
</dbReference>
<dbReference type="SFLD" id="SFLDF00027">
    <property type="entry name" value="p-type_atpase"/>
    <property type="match status" value="1"/>
</dbReference>
<evidence type="ECO:0000256" key="7">
    <source>
        <dbReference type="ARBA" id="ARBA00022840"/>
    </source>
</evidence>
<dbReference type="PRINTS" id="PR00119">
    <property type="entry name" value="CATATPASE"/>
</dbReference>
<evidence type="ECO:0000256" key="5">
    <source>
        <dbReference type="ARBA" id="ARBA00022692"/>
    </source>
</evidence>
<dbReference type="GO" id="GO:1902600">
    <property type="term" value="P:proton transmembrane transport"/>
    <property type="evidence" value="ECO:0007669"/>
    <property type="project" value="TreeGrafter"/>
</dbReference>
<dbReference type="Gene3D" id="1.20.1110.10">
    <property type="entry name" value="Calcium-transporting ATPase, transmembrane domain"/>
    <property type="match status" value="1"/>
</dbReference>
<dbReference type="FunFam" id="2.70.150.10:FF:000160">
    <property type="entry name" value="Sarcoplasmic/endoplasmic reticulum calcium ATPase 1"/>
    <property type="match status" value="1"/>
</dbReference>
<keyword evidence="10 13" id="KW-1133">Transmembrane helix</keyword>
<dbReference type="GO" id="GO:0016887">
    <property type="term" value="F:ATP hydrolysis activity"/>
    <property type="evidence" value="ECO:0007669"/>
    <property type="project" value="InterPro"/>
</dbReference>
<dbReference type="GO" id="GO:0005886">
    <property type="term" value="C:plasma membrane"/>
    <property type="evidence" value="ECO:0007669"/>
    <property type="project" value="UniProtKB-SubCell"/>
</dbReference>
<dbReference type="PANTHER" id="PTHR43294">
    <property type="entry name" value="SODIUM/POTASSIUM-TRANSPORTING ATPASE SUBUNIT ALPHA"/>
    <property type="match status" value="1"/>
</dbReference>
<dbReference type="Gene3D" id="2.70.150.10">
    <property type="entry name" value="Calcium-transporting ATPase, cytoplasmic transduction domain A"/>
    <property type="match status" value="1"/>
</dbReference>
<keyword evidence="11 13" id="KW-0472">Membrane</keyword>
<proteinExistence type="inferred from homology"/>
<dbReference type="SFLD" id="SFLDG00002">
    <property type="entry name" value="C1.7:_P-type_atpase_like"/>
    <property type="match status" value="1"/>
</dbReference>
<evidence type="ECO:0000256" key="4">
    <source>
        <dbReference type="ARBA" id="ARBA00022553"/>
    </source>
</evidence>
<dbReference type="Gene3D" id="3.40.50.1000">
    <property type="entry name" value="HAD superfamily/HAD-like"/>
    <property type="match status" value="1"/>
</dbReference>
<dbReference type="SUPFAM" id="SSF81665">
    <property type="entry name" value="Calcium ATPase, transmembrane domain M"/>
    <property type="match status" value="1"/>
</dbReference>
<evidence type="ECO:0000256" key="2">
    <source>
        <dbReference type="ARBA" id="ARBA00005675"/>
    </source>
</evidence>
<evidence type="ECO:0000256" key="3">
    <source>
        <dbReference type="ARBA" id="ARBA00022475"/>
    </source>
</evidence>
<dbReference type="Pfam" id="PF00122">
    <property type="entry name" value="E1-E2_ATPase"/>
    <property type="match status" value="1"/>
</dbReference>
<dbReference type="GO" id="GO:1990573">
    <property type="term" value="P:potassium ion import across plasma membrane"/>
    <property type="evidence" value="ECO:0007669"/>
    <property type="project" value="TreeGrafter"/>
</dbReference>
<dbReference type="GO" id="GO:0006883">
    <property type="term" value="P:intracellular sodium ion homeostasis"/>
    <property type="evidence" value="ECO:0007669"/>
    <property type="project" value="TreeGrafter"/>
</dbReference>
<evidence type="ECO:0000256" key="13">
    <source>
        <dbReference type="SAM" id="Phobius"/>
    </source>
</evidence>
<dbReference type="GO" id="GO:0005524">
    <property type="term" value="F:ATP binding"/>
    <property type="evidence" value="ECO:0007669"/>
    <property type="project" value="UniProtKB-KW"/>
</dbReference>
<dbReference type="RefSeq" id="WP_139176967.1">
    <property type="nucleotide sequence ID" value="NZ_FOCT01000022.1"/>
</dbReference>
<dbReference type="Proteomes" id="UP000183898">
    <property type="component" value="Unassembled WGS sequence"/>
</dbReference>
<keyword evidence="8" id="KW-0460">Magnesium</keyword>
<dbReference type="EMBL" id="FOCT01000022">
    <property type="protein sequence ID" value="SEO44222.1"/>
    <property type="molecule type" value="Genomic_DNA"/>
</dbReference>
<dbReference type="Pfam" id="PF00690">
    <property type="entry name" value="Cation_ATPase_N"/>
    <property type="match status" value="1"/>
</dbReference>
<dbReference type="GO" id="GO:0036376">
    <property type="term" value="P:sodium ion export across plasma membrane"/>
    <property type="evidence" value="ECO:0007669"/>
    <property type="project" value="TreeGrafter"/>
</dbReference>
<dbReference type="SUPFAM" id="SSF81653">
    <property type="entry name" value="Calcium ATPase, transduction domain A"/>
    <property type="match status" value="1"/>
</dbReference>
<dbReference type="Pfam" id="PF00689">
    <property type="entry name" value="Cation_ATPase_C"/>
    <property type="match status" value="1"/>
</dbReference>
<reference evidence="15 16" key="1">
    <citation type="submission" date="2016-10" db="EMBL/GenBank/DDBJ databases">
        <authorList>
            <person name="de Groot N.N."/>
        </authorList>
    </citation>
    <scope>NUCLEOTIDE SEQUENCE [LARGE SCALE GENOMIC DNA]</scope>
    <source>
        <strain evidence="15 16">Nl18</strain>
    </source>
</reference>
<feature type="compositionally biased region" description="Pro residues" evidence="12">
    <location>
        <begin position="1032"/>
        <end position="1041"/>
    </location>
</feature>
<dbReference type="Pfam" id="PF13246">
    <property type="entry name" value="Cation_ATPase"/>
    <property type="match status" value="1"/>
</dbReference>
<comment type="similarity">
    <text evidence="2">Belongs to the cation transport ATPase (P-type) (TC 3.A.3) family. Type IIA subfamily.</text>
</comment>
<dbReference type="InterPro" id="IPR059000">
    <property type="entry name" value="ATPase_P-type_domA"/>
</dbReference>
<dbReference type="InterPro" id="IPR004014">
    <property type="entry name" value="ATPase_P-typ_cation-transptr_N"/>
</dbReference>
<feature type="compositionally biased region" description="Basic and acidic residues" evidence="12">
    <location>
        <begin position="1021"/>
        <end position="1030"/>
    </location>
</feature>
<evidence type="ECO:0000256" key="9">
    <source>
        <dbReference type="ARBA" id="ARBA00022967"/>
    </source>
</evidence>